<dbReference type="CDD" id="cd15482">
    <property type="entry name" value="Sialidase_non-viral"/>
    <property type="match status" value="1"/>
</dbReference>
<dbReference type="GO" id="GO:0004308">
    <property type="term" value="F:exo-alpha-sialidase activity"/>
    <property type="evidence" value="ECO:0007669"/>
    <property type="project" value="UniProtKB-EC"/>
</dbReference>
<name>A0A7J4XK08_9BACE</name>
<evidence type="ECO:0000313" key="7">
    <source>
        <dbReference type="EMBL" id="KAA3766384.1"/>
    </source>
</evidence>
<dbReference type="Gene3D" id="2.60.40.1290">
    <property type="match status" value="1"/>
</dbReference>
<dbReference type="Gene3D" id="2.120.10.10">
    <property type="match status" value="1"/>
</dbReference>
<evidence type="ECO:0000256" key="3">
    <source>
        <dbReference type="ARBA" id="ARBA00012733"/>
    </source>
</evidence>
<evidence type="ECO:0000313" key="8">
    <source>
        <dbReference type="Proteomes" id="UP000422221"/>
    </source>
</evidence>
<dbReference type="SUPFAM" id="SSF50939">
    <property type="entry name" value="Sialidases"/>
    <property type="match status" value="1"/>
</dbReference>
<dbReference type="EC" id="3.2.1.18" evidence="3"/>
<dbReference type="Proteomes" id="UP000422221">
    <property type="component" value="Unassembled WGS sequence"/>
</dbReference>
<dbReference type="GO" id="GO:0005737">
    <property type="term" value="C:cytoplasm"/>
    <property type="evidence" value="ECO:0007669"/>
    <property type="project" value="TreeGrafter"/>
</dbReference>
<evidence type="ECO:0000256" key="1">
    <source>
        <dbReference type="ARBA" id="ARBA00000427"/>
    </source>
</evidence>
<evidence type="ECO:0000259" key="5">
    <source>
        <dbReference type="Pfam" id="PF13290"/>
    </source>
</evidence>
<dbReference type="GO" id="GO:0016020">
    <property type="term" value="C:membrane"/>
    <property type="evidence" value="ECO:0007669"/>
    <property type="project" value="TreeGrafter"/>
</dbReference>
<dbReference type="Gene3D" id="2.60.120.200">
    <property type="match status" value="1"/>
</dbReference>
<feature type="domain" description="Sialidase N-terminal" evidence="6">
    <location>
        <begin position="284"/>
        <end position="394"/>
    </location>
</feature>
<dbReference type="Pfam" id="PF13290">
    <property type="entry name" value="CHB_HEX_C_1"/>
    <property type="match status" value="1"/>
</dbReference>
<feature type="domain" description="Sialidase" evidence="4">
    <location>
        <begin position="457"/>
        <end position="733"/>
    </location>
</feature>
<dbReference type="SUPFAM" id="SSF49899">
    <property type="entry name" value="Concanavalin A-like lectins/glucanases"/>
    <property type="match status" value="1"/>
</dbReference>
<dbReference type="InterPro" id="IPR059177">
    <property type="entry name" value="GH29D-like_dom"/>
</dbReference>
<organism evidence="7 8">
    <name type="scientific">Bacteroides salyersiae</name>
    <dbReference type="NCBI Taxonomy" id="291644"/>
    <lineage>
        <taxon>Bacteria</taxon>
        <taxon>Pseudomonadati</taxon>
        <taxon>Bacteroidota</taxon>
        <taxon>Bacteroidia</taxon>
        <taxon>Bacteroidales</taxon>
        <taxon>Bacteroidaceae</taxon>
        <taxon>Bacteroides</taxon>
    </lineage>
</organism>
<dbReference type="InterPro" id="IPR013320">
    <property type="entry name" value="ConA-like_dom_sf"/>
</dbReference>
<accession>A0A7J4XK08</accession>
<dbReference type="GO" id="GO:0006689">
    <property type="term" value="P:ganglioside catabolic process"/>
    <property type="evidence" value="ECO:0007669"/>
    <property type="project" value="TreeGrafter"/>
</dbReference>
<dbReference type="AlphaFoldDB" id="A0A7J4XK08"/>
<evidence type="ECO:0000259" key="6">
    <source>
        <dbReference type="Pfam" id="PF14873"/>
    </source>
</evidence>
<feature type="domain" description="GH29D-like beta-sandwich" evidence="5">
    <location>
        <begin position="791"/>
        <end position="849"/>
    </location>
</feature>
<reference evidence="7 8" key="1">
    <citation type="journal article" date="2019" name="Nat. Med.">
        <title>A library of human gut bacterial isolates paired with longitudinal multiomics data enables mechanistic microbiome research.</title>
        <authorList>
            <person name="Poyet M."/>
            <person name="Groussin M."/>
            <person name="Gibbons S.M."/>
            <person name="Avila-Pacheco J."/>
            <person name="Jiang X."/>
            <person name="Kearney S.M."/>
            <person name="Perrotta A.R."/>
            <person name="Berdy B."/>
            <person name="Zhao S."/>
            <person name="Lieberman T.D."/>
            <person name="Swanson P.K."/>
            <person name="Smith M."/>
            <person name="Roesemann S."/>
            <person name="Alexander J.E."/>
            <person name="Rich S.A."/>
            <person name="Livny J."/>
            <person name="Vlamakis H."/>
            <person name="Clish C."/>
            <person name="Bullock K."/>
            <person name="Deik A."/>
            <person name="Scott J."/>
            <person name="Pierce K.A."/>
            <person name="Xavier R.J."/>
            <person name="Alm E.J."/>
        </authorList>
    </citation>
    <scope>NUCLEOTIDE SEQUENCE [LARGE SCALE GENOMIC DNA]</scope>
    <source>
        <strain evidence="7 8">BIOML-A10</strain>
    </source>
</reference>
<dbReference type="Pfam" id="PF13385">
    <property type="entry name" value="Laminin_G_3"/>
    <property type="match status" value="1"/>
</dbReference>
<comment type="similarity">
    <text evidence="2">Belongs to the glycosyl hydrolase 33 family.</text>
</comment>
<dbReference type="InterPro" id="IPR011040">
    <property type="entry name" value="Sialidase"/>
</dbReference>
<dbReference type="Pfam" id="PF14873">
    <property type="entry name" value="BNR_assoc_N"/>
    <property type="match status" value="1"/>
</dbReference>
<dbReference type="PANTHER" id="PTHR10628">
    <property type="entry name" value="SIALIDASE"/>
    <property type="match status" value="1"/>
</dbReference>
<protein>
    <recommendedName>
        <fullName evidence="3">exo-alpha-sialidase</fullName>
        <ecNumber evidence="3">3.2.1.18</ecNumber>
    </recommendedName>
</protein>
<evidence type="ECO:0000259" key="4">
    <source>
        <dbReference type="Pfam" id="PF13088"/>
    </source>
</evidence>
<evidence type="ECO:0000256" key="2">
    <source>
        <dbReference type="ARBA" id="ARBA00009348"/>
    </source>
</evidence>
<dbReference type="InterPro" id="IPR036278">
    <property type="entry name" value="Sialidase_sf"/>
</dbReference>
<dbReference type="Pfam" id="PF13088">
    <property type="entry name" value="BNR_2"/>
    <property type="match status" value="1"/>
</dbReference>
<dbReference type="RefSeq" id="WP_130059317.1">
    <property type="nucleotide sequence ID" value="NZ_RCXT01000009.1"/>
</dbReference>
<sequence>MAALTALLPVVLANNQTTSSIATNSQSTTAENNAPSSFIEFNGSDQYMMIPHHADFNITTTESFTVSCWVKRNVLEADTRFVVKRVKNNATIKSGYELWGNGISSQFFAVNSPNNTGDHNNSVSVYSNIPGYAGEWHHIAFVIDRTAGIMYEYHNGTAVANSGIKPIAPWECTNTYDVLVGAGFSEEDTPNYFLNGAIGGLHFYKRALSAEEITADATAEVGPETDGLVAAYDFQNITGLRVTDISGNGHTGTLVGFTTELPEITSVTLAQNSKFTGRGNPYDQILKATVTMGGTDATQALHSVKMNLNGTTNLADITKIKIYKTSENKFDERTAQDAILLGEFVPAEGDMTCEFTNATIQSGTSYLWICAEISETANEGSKIDAELHEITTESQAFEIENPAPTGSREILLKRRLVFTPGDYDSKNWRIPALLQLSDGTLLATTDKRKYNETDLPEDIDIVSRYSTDGGLTWSEPVTIAEGKGYKKGYGDAVIVEAANGDVVCGFVGGNGLWASSASDPQWSYITISHDKGRTWEEPKNVTDLLWGSNCDNAERKAFTHSFFGSGNGLRLTRGEHAGRIMFVAAMGSGNQLHNYAVYSDDNGATWTVSERAFSNGDEAKVVELNDGRVLMSVRQSGYRGYSISTDGGETWGAQSNWNEINTNACNGDIIRYTATDQGFNKDRLLHSIPNSSSRQNVSIFISYDEGETWPTVKSICPYNSVYSSLTILPDGTIGAYVEENPEGACSLYFMNFSLEWLTDGQDVYTPAGEILEQVETPVFDPAGARLEEGETSEVTITCSTLDAVIYYTLDGTMPNAQSEVYTEPILVSSAVTIKAIAIKEGMTNSKVATAEFTYPAYCTPDYESNHTRYLTSISVTDGTNEFTSSQIQTAKTPRPVYVDKTDEIISTKAGATLNPSTVWNFEWMHAYVYVDYNKDKEFDITLNADGNNEGELVSYTFYSEDGGADGTNSLGDQKKNNVGANGALPRFILPENLSAGDYRIRFKIDWNSLAPCGSVISGNHIASNGGAIVDFTLRIESGDVAVKDVQDVPKTTFTGVTGGIMVQGQDCTADIYDGQGRLIIKKAVTNGSFVSLSAGFYIVRNGKDNAKVIVK</sequence>
<dbReference type="InterPro" id="IPR026856">
    <property type="entry name" value="Sialidase_fam"/>
</dbReference>
<dbReference type="EMBL" id="VWMK01000007">
    <property type="protein sequence ID" value="KAA3766384.1"/>
    <property type="molecule type" value="Genomic_DNA"/>
</dbReference>
<dbReference type="InterPro" id="IPR029456">
    <property type="entry name" value="Sialidase_N"/>
</dbReference>
<proteinExistence type="inferred from homology"/>
<comment type="catalytic activity">
    <reaction evidence="1">
        <text>Hydrolysis of alpha-(2-&gt;3)-, alpha-(2-&gt;6)-, alpha-(2-&gt;8)- glycosidic linkages of terminal sialic acid residues in oligosaccharides, glycoproteins, glycolipids, colominic acid and synthetic substrates.</text>
        <dbReference type="EC" id="3.2.1.18"/>
    </reaction>
</comment>
<dbReference type="PANTHER" id="PTHR10628:SF30">
    <property type="entry name" value="EXO-ALPHA-SIALIDASE"/>
    <property type="match status" value="1"/>
</dbReference>
<gene>
    <name evidence="7" type="ORF">F3F73_08865</name>
</gene>
<comment type="caution">
    <text evidence="7">The sequence shown here is derived from an EMBL/GenBank/DDBJ whole genome shotgun (WGS) entry which is preliminary data.</text>
</comment>
<dbReference type="GO" id="GO:0009313">
    <property type="term" value="P:oligosaccharide catabolic process"/>
    <property type="evidence" value="ECO:0007669"/>
    <property type="project" value="TreeGrafter"/>
</dbReference>